<dbReference type="Gene3D" id="1.10.510.10">
    <property type="entry name" value="Transferase(Phosphotransferase) domain 1"/>
    <property type="match status" value="1"/>
</dbReference>
<reference evidence="4 5" key="1">
    <citation type="submission" date="2023-11" db="EMBL/GenBank/DDBJ databases">
        <title>30 novel species of actinomycetes from the DSMZ collection.</title>
        <authorList>
            <person name="Nouioui I."/>
        </authorList>
    </citation>
    <scope>NUCLEOTIDE SEQUENCE [LARGE SCALE GENOMIC DNA]</scope>
    <source>
        <strain evidence="4 5">DSM 41602</strain>
    </source>
</reference>
<dbReference type="AlphaFoldDB" id="A0ABD5JGA1"/>
<keyword evidence="2" id="KW-0472">Membrane</keyword>
<proteinExistence type="predicted"/>
<feature type="transmembrane region" description="Helical" evidence="2">
    <location>
        <begin position="361"/>
        <end position="384"/>
    </location>
</feature>
<sequence length="690" mass="77622">MELKNAKPVLNAIGVPKPISGNSATVFSLIGEDGLQHIAVKCFTREARGQERRYKEISEHLAQVDVDSLSQPWKMDFEYIPEGILVEGARYPILRMRWVDGVQLSHWLNSHYQDQEAVAEVARNFAEVVNDLRRNNIAHGDLQHGNLLVAPDRTLRLVDYDGLFVPSLAGQRGTEVGHRNYQSPFRSLDDFGPNVDNFSSWVIYTALTAVAADPALWPQMHETDGEFLLLTEDDFSDPTGSARFPGLLRHPNPVVKASMERLAHLCEEQFDEIPRLDLELLSVKAGAGPHHLTDSPLSSDVDAKPGRPAWLETHLAGSPGRQDFSVEGFQGWRRKEFFLCLLGIFAIFVPVVAGVTGLIGLGFIVSGMSVLLLLFASLLAVAHARRPEVEALRNGRRSLNQLIHLTRDASADYVAVREELDRLIDDEEARIEVNAEKNHKLTVQLHREFARIESERKLEVSEVGQELRMVRAEKDSSVTEALRPLQQPWVAERLPSYLLREARLSGITSKHVGALAQLNLHSAADIIGVKPVQSGAGALLMTSDGRTVKVRGVGPAKANILYAWRQRCEEEVRASCPVALSVEQDSEIERMFKPRLDAIQHRRNLVEQAAEQKRSTARRDLGTARTCLADRHQEELETLRTQIAKLNLRLADIRVNAAEMHRLHETRTRLLVDARKVSYFRYLHFLFLRR</sequence>
<name>A0ABD5JGA1_9ACTN</name>
<gene>
    <name evidence="4" type="ORF">V2K49_27225</name>
</gene>
<feature type="transmembrane region" description="Helical" evidence="2">
    <location>
        <begin position="337"/>
        <end position="355"/>
    </location>
</feature>
<keyword evidence="2" id="KW-1133">Transmembrane helix</keyword>
<feature type="coiled-coil region" evidence="1">
    <location>
        <begin position="629"/>
        <end position="656"/>
    </location>
</feature>
<evidence type="ECO:0000313" key="5">
    <source>
        <dbReference type="Proteomes" id="UP001354649"/>
    </source>
</evidence>
<dbReference type="InterPro" id="IPR011009">
    <property type="entry name" value="Kinase-like_dom_sf"/>
</dbReference>
<dbReference type="EMBL" id="JAZBJQ010000020">
    <property type="protein sequence ID" value="MEE4586776.1"/>
    <property type="molecule type" value="Genomic_DNA"/>
</dbReference>
<dbReference type="SUPFAM" id="SSF56112">
    <property type="entry name" value="Protein kinase-like (PK-like)"/>
    <property type="match status" value="1"/>
</dbReference>
<accession>A0ABD5JGA1</accession>
<keyword evidence="2" id="KW-0812">Transmembrane</keyword>
<evidence type="ECO:0000256" key="2">
    <source>
        <dbReference type="SAM" id="Phobius"/>
    </source>
</evidence>
<dbReference type="Pfam" id="PF03109">
    <property type="entry name" value="ABC1"/>
    <property type="match status" value="1"/>
</dbReference>
<protein>
    <recommendedName>
        <fullName evidence="3">Protein kinase domain-containing protein</fullName>
    </recommendedName>
</protein>
<organism evidence="4 5">
    <name type="scientific">Streptomyces antimycoticus</name>
    <dbReference type="NCBI Taxonomy" id="68175"/>
    <lineage>
        <taxon>Bacteria</taxon>
        <taxon>Bacillati</taxon>
        <taxon>Actinomycetota</taxon>
        <taxon>Actinomycetes</taxon>
        <taxon>Kitasatosporales</taxon>
        <taxon>Streptomycetaceae</taxon>
        <taxon>Streptomyces</taxon>
        <taxon>Streptomyces violaceusniger group</taxon>
    </lineage>
</organism>
<dbReference type="PROSITE" id="PS50011">
    <property type="entry name" value="PROTEIN_KINASE_DOM"/>
    <property type="match status" value="1"/>
</dbReference>
<dbReference type="InterPro" id="IPR000719">
    <property type="entry name" value="Prot_kinase_dom"/>
</dbReference>
<evidence type="ECO:0000256" key="1">
    <source>
        <dbReference type="SAM" id="Coils"/>
    </source>
</evidence>
<comment type="caution">
    <text evidence="4">The sequence shown here is derived from an EMBL/GenBank/DDBJ whole genome shotgun (WGS) entry which is preliminary data.</text>
</comment>
<dbReference type="Proteomes" id="UP001354649">
    <property type="component" value="Unassembled WGS sequence"/>
</dbReference>
<keyword evidence="1" id="KW-0175">Coiled coil</keyword>
<evidence type="ECO:0000313" key="4">
    <source>
        <dbReference type="EMBL" id="MEE4586776.1"/>
    </source>
</evidence>
<evidence type="ECO:0000259" key="3">
    <source>
        <dbReference type="PROSITE" id="PS50011"/>
    </source>
</evidence>
<feature type="domain" description="Protein kinase" evidence="3">
    <location>
        <begin position="12"/>
        <end position="270"/>
    </location>
</feature>
<dbReference type="InterPro" id="IPR004147">
    <property type="entry name" value="ABC1_dom"/>
</dbReference>